<dbReference type="GO" id="GO:0005880">
    <property type="term" value="C:nuclear microtubule"/>
    <property type="evidence" value="ECO:0000318"/>
    <property type="project" value="GO_Central"/>
</dbReference>
<dbReference type="OrthoDB" id="1924320at2759"/>
<dbReference type="STRING" id="29655.A0A0K9P8J9"/>
<evidence type="ECO:0000256" key="1">
    <source>
        <dbReference type="ARBA" id="ARBA00010016"/>
    </source>
</evidence>
<feature type="region of interest" description="Disordered" evidence="2">
    <location>
        <begin position="1"/>
        <end position="33"/>
    </location>
</feature>
<name>A0A0K9P8J9_ZOSMR</name>
<dbReference type="Proteomes" id="UP000036987">
    <property type="component" value="Unassembled WGS sequence"/>
</dbReference>
<dbReference type="PANTHER" id="PTHR31807:SF2">
    <property type="entry name" value="PROTEIN SNOWY COTYLEDON 3"/>
    <property type="match status" value="1"/>
</dbReference>
<sequence>MVKMKASIGGGKTRCNTITTTRSPLTPSETDNGVFTRSLQRRRRIKEIVTPNSLDRPLYSSSSSSLSSESYSSDRLKLPELKETLPITRSLRVSFQSEYFHYQTCRVNATPPHYKHLQERERKTGDGDEQCPTSSKSVKNLNLLARRLDFSTHSKQKRLIEVVRQPAVPAPSLINFAAEMRRRNKRESTIEEAHLLRMVYNRYLQFRFINARSKTAVIDLGISTEKTLYGVSIAISELRNSIAEKRIKLQLLRQNLKLTSIVKGQMSCLEEYFLIERKNPGSLYGCIEALRERTILLPLVRGARGDVQDVKDAVISAGYEIETLGSSISTLLLKTERTDSVLSELTKVAFQELALLGEVKRYWSIVSVLHGKLCSLRSQKLQLCQKNAMLCRE</sequence>
<dbReference type="GO" id="GO:0005737">
    <property type="term" value="C:cytoplasm"/>
    <property type="evidence" value="ECO:0000318"/>
    <property type="project" value="GO_Central"/>
</dbReference>
<reference evidence="4" key="1">
    <citation type="journal article" date="2016" name="Nature">
        <title>The genome of the seagrass Zostera marina reveals angiosperm adaptation to the sea.</title>
        <authorList>
            <person name="Olsen J.L."/>
            <person name="Rouze P."/>
            <person name="Verhelst B."/>
            <person name="Lin Y.-C."/>
            <person name="Bayer T."/>
            <person name="Collen J."/>
            <person name="Dattolo E."/>
            <person name="De Paoli E."/>
            <person name="Dittami S."/>
            <person name="Maumus F."/>
            <person name="Michel G."/>
            <person name="Kersting A."/>
            <person name="Lauritano C."/>
            <person name="Lohaus R."/>
            <person name="Toepel M."/>
            <person name="Tonon T."/>
            <person name="Vanneste K."/>
            <person name="Amirebrahimi M."/>
            <person name="Brakel J."/>
            <person name="Bostroem C."/>
            <person name="Chovatia M."/>
            <person name="Grimwood J."/>
            <person name="Jenkins J.W."/>
            <person name="Jueterbock A."/>
            <person name="Mraz A."/>
            <person name="Stam W.T."/>
            <person name="Tice H."/>
            <person name="Bornberg-Bauer E."/>
            <person name="Green P.J."/>
            <person name="Pearson G.A."/>
            <person name="Procaccini G."/>
            <person name="Duarte C.M."/>
            <person name="Schmutz J."/>
            <person name="Reusch T.B.H."/>
            <person name="Van de Peer Y."/>
        </authorList>
    </citation>
    <scope>NUCLEOTIDE SEQUENCE [LARGE SCALE GENOMIC DNA]</scope>
    <source>
        <strain evidence="4">cv. Finnish</strain>
    </source>
</reference>
<dbReference type="InterPro" id="IPR007573">
    <property type="entry name" value="QWRF"/>
</dbReference>
<comment type="similarity">
    <text evidence="1">Belongs to the QWRF family.</text>
</comment>
<dbReference type="AlphaFoldDB" id="A0A0K9P8J9"/>
<gene>
    <name evidence="3" type="ORF">ZOSMA_323G00040</name>
</gene>
<dbReference type="EMBL" id="LFYR01001041">
    <property type="protein sequence ID" value="KMZ65378.1"/>
    <property type="molecule type" value="Genomic_DNA"/>
</dbReference>
<dbReference type="PANTHER" id="PTHR31807">
    <property type="entry name" value="AUGMIN FAMILY MEMBER"/>
    <property type="match status" value="1"/>
</dbReference>
<feature type="compositionally biased region" description="Low complexity" evidence="2">
    <location>
        <begin position="58"/>
        <end position="71"/>
    </location>
</feature>
<evidence type="ECO:0000313" key="3">
    <source>
        <dbReference type="EMBL" id="KMZ65378.1"/>
    </source>
</evidence>
<feature type="compositionally biased region" description="Polar residues" evidence="2">
    <location>
        <begin position="14"/>
        <end position="33"/>
    </location>
</feature>
<dbReference type="GO" id="GO:0051225">
    <property type="term" value="P:spindle assembly"/>
    <property type="evidence" value="ECO:0000318"/>
    <property type="project" value="GO_Central"/>
</dbReference>
<proteinExistence type="inferred from homology"/>
<dbReference type="Pfam" id="PF04484">
    <property type="entry name" value="QWRF"/>
    <property type="match status" value="1"/>
</dbReference>
<protein>
    <submittedName>
        <fullName evidence="3">Uncharacterized protein</fullName>
    </submittedName>
</protein>
<organism evidence="3 4">
    <name type="scientific">Zostera marina</name>
    <name type="common">Eelgrass</name>
    <dbReference type="NCBI Taxonomy" id="29655"/>
    <lineage>
        <taxon>Eukaryota</taxon>
        <taxon>Viridiplantae</taxon>
        <taxon>Streptophyta</taxon>
        <taxon>Embryophyta</taxon>
        <taxon>Tracheophyta</taxon>
        <taxon>Spermatophyta</taxon>
        <taxon>Magnoliopsida</taxon>
        <taxon>Liliopsida</taxon>
        <taxon>Zosteraceae</taxon>
        <taxon>Zostera</taxon>
    </lineage>
</organism>
<evidence type="ECO:0000313" key="4">
    <source>
        <dbReference type="Proteomes" id="UP000036987"/>
    </source>
</evidence>
<comment type="caution">
    <text evidence="3">The sequence shown here is derived from an EMBL/GenBank/DDBJ whole genome shotgun (WGS) entry which is preliminary data.</text>
</comment>
<accession>A0A0K9P8J9</accession>
<evidence type="ECO:0000256" key="2">
    <source>
        <dbReference type="SAM" id="MobiDB-lite"/>
    </source>
</evidence>
<feature type="region of interest" description="Disordered" evidence="2">
    <location>
        <begin position="54"/>
        <end position="73"/>
    </location>
</feature>
<dbReference type="GO" id="GO:0008017">
    <property type="term" value="F:microtubule binding"/>
    <property type="evidence" value="ECO:0000318"/>
    <property type="project" value="GO_Central"/>
</dbReference>
<keyword evidence="4" id="KW-1185">Reference proteome</keyword>